<dbReference type="InterPro" id="IPR038765">
    <property type="entry name" value="Papain-like_cys_pep_sf"/>
</dbReference>
<evidence type="ECO:0000313" key="2">
    <source>
        <dbReference type="Proteomes" id="UP000198771"/>
    </source>
</evidence>
<dbReference type="Proteomes" id="UP000198771">
    <property type="component" value="Unassembled WGS sequence"/>
</dbReference>
<proteinExistence type="predicted"/>
<evidence type="ECO:0000313" key="1">
    <source>
        <dbReference type="EMBL" id="SDB03706.1"/>
    </source>
</evidence>
<dbReference type="OrthoDB" id="5516465at2"/>
<name>A0A1G6A5Y5_9BACT</name>
<dbReference type="STRING" id="617002.SAMN05660653_00169"/>
<sequence>METPKTYKEIRPLLRTGDCVLWQSRGLVPWIIQRFTAYSHAALVVRLDEYCGLKDRIFLVEAVSKGLVLSLLSGRIPATGKGRAFIFQPRTLYGYSQDKIRSDALTATARGVGYDFKGLFANVFGRVSTDAKRYFCSEVVWRKWDMAGVLRYDNLTESGQAALKAGQAPRPGDLPLWVNGTAREIVK</sequence>
<protein>
    <recommendedName>
        <fullName evidence="3">Permuted papain-like amidase enzyme, YaeF/YiiX, C92 family</fullName>
    </recommendedName>
</protein>
<accession>A0A1G6A5Y5</accession>
<reference evidence="1 2" key="1">
    <citation type="submission" date="2016-10" db="EMBL/GenBank/DDBJ databases">
        <authorList>
            <person name="de Groot N.N."/>
        </authorList>
    </citation>
    <scope>NUCLEOTIDE SEQUENCE [LARGE SCALE GENOMIC DNA]</scope>
    <source>
        <strain evidence="1 2">ASO4-2</strain>
    </source>
</reference>
<dbReference type="SUPFAM" id="SSF54001">
    <property type="entry name" value="Cysteine proteinases"/>
    <property type="match status" value="1"/>
</dbReference>
<dbReference type="Gene3D" id="3.90.1720.10">
    <property type="entry name" value="endopeptidase domain like (from Nostoc punctiforme)"/>
    <property type="match status" value="1"/>
</dbReference>
<keyword evidence="2" id="KW-1185">Reference proteome</keyword>
<gene>
    <name evidence="1" type="ORF">SAMN05660653_00169</name>
</gene>
<dbReference type="AlphaFoldDB" id="A0A1G6A5Y5"/>
<evidence type="ECO:0008006" key="3">
    <source>
        <dbReference type="Google" id="ProtNLM"/>
    </source>
</evidence>
<dbReference type="RefSeq" id="WP_092116253.1">
    <property type="nucleotide sequence ID" value="NZ_FMXO01000001.1"/>
</dbReference>
<organism evidence="1 2">
    <name type="scientific">Desulfonatronum thiosulfatophilum</name>
    <dbReference type="NCBI Taxonomy" id="617002"/>
    <lineage>
        <taxon>Bacteria</taxon>
        <taxon>Pseudomonadati</taxon>
        <taxon>Thermodesulfobacteriota</taxon>
        <taxon>Desulfovibrionia</taxon>
        <taxon>Desulfovibrionales</taxon>
        <taxon>Desulfonatronaceae</taxon>
        <taxon>Desulfonatronum</taxon>
    </lineage>
</organism>
<dbReference type="EMBL" id="FMXO01000001">
    <property type="protein sequence ID" value="SDB03706.1"/>
    <property type="molecule type" value="Genomic_DNA"/>
</dbReference>